<dbReference type="NCBIfam" id="TIGR00675">
    <property type="entry name" value="dcm"/>
    <property type="match status" value="1"/>
</dbReference>
<dbReference type="PANTHER" id="PTHR46098">
    <property type="entry name" value="TRNA (CYTOSINE(38)-C(5))-METHYLTRANSFERASE"/>
    <property type="match status" value="1"/>
</dbReference>
<evidence type="ECO:0000256" key="4">
    <source>
        <dbReference type="ARBA" id="ARBA00022747"/>
    </source>
</evidence>
<dbReference type="PROSITE" id="PS00094">
    <property type="entry name" value="C5_MTASE_1"/>
    <property type="match status" value="1"/>
</dbReference>
<evidence type="ECO:0000313" key="10">
    <source>
        <dbReference type="Proteomes" id="UP000318693"/>
    </source>
</evidence>
<evidence type="ECO:0000256" key="7">
    <source>
        <dbReference type="RuleBase" id="RU000417"/>
    </source>
</evidence>
<sequence>MFTYVDLFSGIGGFHAALSALGGQCWFASEIDRAATAVYEANWRMKVDGDIVPLTEDTMAVPPHDVLAAGFPCQPFSKSGKQHGMDETRGTLFFNIARVLEERRPTVILLENVRNLAGPRHAHEWEVIVRTLRDLGYRVSSTPAVFSPHLLPPTLGGRPQVRDRVFITGTYVGRKQAWLDHAIAPLVTPQPVDGWSPDHWDLATVLLDPQCQDPDGGPHMGESTVREWNRYRLSRDERDWVATWDDLVVAYRAKHGRRLPGFPLWADEWAPFEEIVSKWGGPSAFATLPTWKQGFLTKNARFYEENAELITAWRDEHPQFASFPPSRRKLEWQAQDETTLRKTIMHFRPSGIRAKRATYVPALVAITQTTVLGESLRRLTPRETARLQSMPDWFQFVHEDAEGSKTRQPDAASYKQAGNGVNVGAAYYVLRQHVIRDQEHIAKRAPGLVEAVLASAENPDPAVERLEAAAEHEWADLSTPVTEPSEASPVPVLA</sequence>
<reference evidence="9 10" key="1">
    <citation type="submission" date="2019-07" db="EMBL/GenBank/DDBJ databases">
        <title>Georgenia wutianyii sp. nov. and Georgenia *** sp. nov. isolated from plateau pika (Ochotona curzoniae) in the Qinghai-Tibet plateau of China.</title>
        <authorList>
            <person name="Tian Z."/>
        </authorList>
    </citation>
    <scope>NUCLEOTIDE SEQUENCE [LARGE SCALE GENOMIC DNA]</scope>
    <source>
        <strain evidence="9 10">Z446</strain>
    </source>
</reference>
<feature type="active site" evidence="5">
    <location>
        <position position="73"/>
    </location>
</feature>
<evidence type="ECO:0000256" key="3">
    <source>
        <dbReference type="ARBA" id="ARBA00022691"/>
    </source>
</evidence>
<proteinExistence type="inferred from homology"/>
<dbReference type="RefSeq" id="WP_143417513.1">
    <property type="nucleotide sequence ID" value="NZ_VJXR01000010.1"/>
</dbReference>
<dbReference type="Pfam" id="PF00145">
    <property type="entry name" value="DNA_methylase"/>
    <property type="match status" value="2"/>
</dbReference>
<keyword evidence="10" id="KW-1185">Reference proteome</keyword>
<evidence type="ECO:0000313" key="9">
    <source>
        <dbReference type="EMBL" id="TRW46369.1"/>
    </source>
</evidence>
<dbReference type="InterPro" id="IPR001525">
    <property type="entry name" value="C5_MeTfrase"/>
</dbReference>
<dbReference type="PROSITE" id="PS51679">
    <property type="entry name" value="SAM_MT_C5"/>
    <property type="match status" value="1"/>
</dbReference>
<organism evidence="9 10">
    <name type="scientific">Georgenia yuyongxinii</name>
    <dbReference type="NCBI Taxonomy" id="2589797"/>
    <lineage>
        <taxon>Bacteria</taxon>
        <taxon>Bacillati</taxon>
        <taxon>Actinomycetota</taxon>
        <taxon>Actinomycetes</taxon>
        <taxon>Micrococcales</taxon>
        <taxon>Bogoriellaceae</taxon>
        <taxon>Georgenia</taxon>
    </lineage>
</organism>
<comment type="similarity">
    <text evidence="5 6">Belongs to the class I-like SAM-binding methyltransferase superfamily. C5-methyltransferase family.</text>
</comment>
<keyword evidence="2 5" id="KW-0808">Transferase</keyword>
<dbReference type="PANTHER" id="PTHR46098:SF1">
    <property type="entry name" value="TRNA (CYTOSINE(38)-C(5))-METHYLTRANSFERASE"/>
    <property type="match status" value="1"/>
</dbReference>
<dbReference type="PRINTS" id="PR00105">
    <property type="entry name" value="C5METTRFRASE"/>
</dbReference>
<comment type="caution">
    <text evidence="9">The sequence shown here is derived from an EMBL/GenBank/DDBJ whole genome shotgun (WGS) entry which is preliminary data.</text>
</comment>
<dbReference type="EC" id="2.1.1.37" evidence="7"/>
<protein>
    <recommendedName>
        <fullName evidence="7">Cytosine-specific methyltransferase</fullName>
        <ecNumber evidence="7">2.1.1.37</ecNumber>
    </recommendedName>
</protein>
<name>A0A552WUY2_9MICO</name>
<feature type="region of interest" description="Disordered" evidence="8">
    <location>
        <begin position="474"/>
        <end position="494"/>
    </location>
</feature>
<gene>
    <name evidence="9" type="ORF">FJ693_05435</name>
</gene>
<evidence type="ECO:0000256" key="1">
    <source>
        <dbReference type="ARBA" id="ARBA00022603"/>
    </source>
</evidence>
<dbReference type="InterPro" id="IPR018117">
    <property type="entry name" value="C5_DNA_meth_AS"/>
</dbReference>
<dbReference type="InterPro" id="IPR050750">
    <property type="entry name" value="C5-MTase"/>
</dbReference>
<dbReference type="AlphaFoldDB" id="A0A552WUY2"/>
<evidence type="ECO:0000256" key="2">
    <source>
        <dbReference type="ARBA" id="ARBA00022679"/>
    </source>
</evidence>
<evidence type="ECO:0000256" key="5">
    <source>
        <dbReference type="PROSITE-ProRule" id="PRU01016"/>
    </source>
</evidence>
<keyword evidence="1 5" id="KW-0489">Methyltransferase</keyword>
<comment type="catalytic activity">
    <reaction evidence="7">
        <text>a 2'-deoxycytidine in DNA + S-adenosyl-L-methionine = a 5-methyl-2'-deoxycytidine in DNA + S-adenosyl-L-homocysteine + H(+)</text>
        <dbReference type="Rhea" id="RHEA:13681"/>
        <dbReference type="Rhea" id="RHEA-COMP:11369"/>
        <dbReference type="Rhea" id="RHEA-COMP:11370"/>
        <dbReference type="ChEBI" id="CHEBI:15378"/>
        <dbReference type="ChEBI" id="CHEBI:57856"/>
        <dbReference type="ChEBI" id="CHEBI:59789"/>
        <dbReference type="ChEBI" id="CHEBI:85452"/>
        <dbReference type="ChEBI" id="CHEBI:85454"/>
        <dbReference type="EC" id="2.1.1.37"/>
    </reaction>
</comment>
<dbReference type="Proteomes" id="UP000318693">
    <property type="component" value="Unassembled WGS sequence"/>
</dbReference>
<dbReference type="GO" id="GO:0003886">
    <property type="term" value="F:DNA (cytosine-5-)-methyltransferase activity"/>
    <property type="evidence" value="ECO:0007669"/>
    <property type="project" value="UniProtKB-EC"/>
</dbReference>
<accession>A0A552WUY2</accession>
<dbReference type="InterPro" id="IPR029063">
    <property type="entry name" value="SAM-dependent_MTases_sf"/>
</dbReference>
<dbReference type="SUPFAM" id="SSF53335">
    <property type="entry name" value="S-adenosyl-L-methionine-dependent methyltransferases"/>
    <property type="match status" value="1"/>
</dbReference>
<keyword evidence="4" id="KW-0680">Restriction system</keyword>
<dbReference type="EMBL" id="VJXR01000010">
    <property type="protein sequence ID" value="TRW46369.1"/>
    <property type="molecule type" value="Genomic_DNA"/>
</dbReference>
<dbReference type="GO" id="GO:0032259">
    <property type="term" value="P:methylation"/>
    <property type="evidence" value="ECO:0007669"/>
    <property type="project" value="UniProtKB-KW"/>
</dbReference>
<evidence type="ECO:0000256" key="8">
    <source>
        <dbReference type="SAM" id="MobiDB-lite"/>
    </source>
</evidence>
<dbReference type="GO" id="GO:0009307">
    <property type="term" value="P:DNA restriction-modification system"/>
    <property type="evidence" value="ECO:0007669"/>
    <property type="project" value="UniProtKB-KW"/>
</dbReference>
<dbReference type="Gene3D" id="3.90.120.10">
    <property type="entry name" value="DNA Methylase, subunit A, domain 2"/>
    <property type="match status" value="1"/>
</dbReference>
<evidence type="ECO:0000256" key="6">
    <source>
        <dbReference type="RuleBase" id="RU000416"/>
    </source>
</evidence>
<dbReference type="Gene3D" id="3.40.50.150">
    <property type="entry name" value="Vaccinia Virus protein VP39"/>
    <property type="match status" value="1"/>
</dbReference>
<keyword evidence="3 5" id="KW-0949">S-adenosyl-L-methionine</keyword>